<organism evidence="1 2">
    <name type="scientific">Rhizopus stolonifer</name>
    <name type="common">Rhizopus nigricans</name>
    <dbReference type="NCBI Taxonomy" id="4846"/>
    <lineage>
        <taxon>Eukaryota</taxon>
        <taxon>Fungi</taxon>
        <taxon>Fungi incertae sedis</taxon>
        <taxon>Mucoromycota</taxon>
        <taxon>Mucoromycotina</taxon>
        <taxon>Mucoromycetes</taxon>
        <taxon>Mucorales</taxon>
        <taxon>Mucorineae</taxon>
        <taxon>Rhizopodaceae</taxon>
        <taxon>Rhizopus</taxon>
    </lineage>
</organism>
<dbReference type="Gene3D" id="3.20.20.70">
    <property type="entry name" value="Aldolase class I"/>
    <property type="match status" value="1"/>
</dbReference>
<dbReference type="InterPro" id="IPR013785">
    <property type="entry name" value="Aldolase_TIM"/>
</dbReference>
<gene>
    <name evidence="1" type="ORF">CU098_009109</name>
</gene>
<evidence type="ECO:0000313" key="2">
    <source>
        <dbReference type="Proteomes" id="UP000253551"/>
    </source>
</evidence>
<dbReference type="OrthoDB" id="10420415at2759"/>
<name>A0A367J9A4_RHIST</name>
<keyword evidence="2" id="KW-1185">Reference proteome</keyword>
<protein>
    <submittedName>
        <fullName evidence="1">Uncharacterized protein</fullName>
    </submittedName>
</protein>
<proteinExistence type="predicted"/>
<sequence>MGSRVFGSDPDVFFIRSDNNKLSEVEKHTLLIVNLVLGQLTLMSDNVNLYSDLEHKLYASTFPKPEAKVTGMTSLGLETYRVDYTCNQRQYIFYTNLSPLPYTTHLPLGEDAQDVYYFEHSNVLIKDKVDWLKSQTAIFLKPHETRMFMKISDRFMGSTGHLLPGTEIDSLSITDVVRITTKKRYTAKNKLYIRLDGEIPQVYVNQTLAQVKKYVWNQDITVIKITF</sequence>
<dbReference type="Proteomes" id="UP000253551">
    <property type="component" value="Unassembled WGS sequence"/>
</dbReference>
<dbReference type="STRING" id="4846.A0A367J9A4"/>
<dbReference type="AlphaFoldDB" id="A0A367J9A4"/>
<comment type="caution">
    <text evidence="1">The sequence shown here is derived from an EMBL/GenBank/DDBJ whole genome shotgun (WGS) entry which is preliminary data.</text>
</comment>
<reference evidence="1 2" key="1">
    <citation type="journal article" date="2018" name="G3 (Bethesda)">
        <title>Phylogenetic and Phylogenomic Definition of Rhizopus Species.</title>
        <authorList>
            <person name="Gryganskyi A.P."/>
            <person name="Golan J."/>
            <person name="Dolatabadi S."/>
            <person name="Mondo S."/>
            <person name="Robb S."/>
            <person name="Idnurm A."/>
            <person name="Muszewska A."/>
            <person name="Steczkiewicz K."/>
            <person name="Masonjones S."/>
            <person name="Liao H.L."/>
            <person name="Gajdeczka M.T."/>
            <person name="Anike F."/>
            <person name="Vuek A."/>
            <person name="Anishchenko I.M."/>
            <person name="Voigt K."/>
            <person name="de Hoog G.S."/>
            <person name="Smith M.E."/>
            <person name="Heitman J."/>
            <person name="Vilgalys R."/>
            <person name="Stajich J.E."/>
        </authorList>
    </citation>
    <scope>NUCLEOTIDE SEQUENCE [LARGE SCALE GENOMIC DNA]</scope>
    <source>
        <strain evidence="1 2">LSU 92-RS-03</strain>
    </source>
</reference>
<evidence type="ECO:0000313" key="1">
    <source>
        <dbReference type="EMBL" id="RCH86532.1"/>
    </source>
</evidence>
<dbReference type="EMBL" id="PJQM01003915">
    <property type="protein sequence ID" value="RCH86532.1"/>
    <property type="molecule type" value="Genomic_DNA"/>
</dbReference>
<accession>A0A367J9A4</accession>